<dbReference type="SUPFAM" id="SSF51445">
    <property type="entry name" value="(Trans)glycosidases"/>
    <property type="match status" value="1"/>
</dbReference>
<evidence type="ECO:0000256" key="1">
    <source>
        <dbReference type="ARBA" id="ARBA00022801"/>
    </source>
</evidence>
<feature type="domain" description="GH26" evidence="4">
    <location>
        <begin position="5"/>
        <end position="373"/>
    </location>
</feature>
<sequence>MKKIISAVVLFFMLSTQVFAFENYFIFGLRLQENNYDIAKRIEDEFKVKIPVISLIYDDFEKWEALKLYSTFKTLGNDRVYHISINPFWHNLKDLITDKTHMWWEKKYRNLFKIIKKTNSKVIFRFLHEMNWGWYSRASDPYNFPIFWKMVWNWSREEGLDRSNILFDFSINSQDLPAVGWKITDKAESVIVCNQEMKVKTGCYTFEDYYPGDEFVDLLGVTIYNWWEWARKEDWAHWRKPAWVINEPGYWTLDRMKKFSKPIFIDEAGTTSIKETSFDNNRNISSYKLNHTWAPGNIAIWTKVKNDWIGELKNLYIDPKILGWAYFNADVTYWFTDRSKVWELDWTAIDPDKYFAYPNIIKLLNDPKMLRDPTLYFDLSDKELASKDWITNDDMYNIEDLVSKYIVFQEWDILTEQKYSDPLKFAKYQKYLEKKITNDPIFCGFVSSKFSKIKCTPNKDFSWLNDKKKVFELLKKKVDMSNIKLSNWGIWEQAEIIKKSLLVKYKTTNIAFTQKKSIKNMIDYLNYFETNYLDLR</sequence>
<keyword evidence="1 3" id="KW-0378">Hydrolase</keyword>
<dbReference type="GO" id="GO:0004553">
    <property type="term" value="F:hydrolase activity, hydrolyzing O-glycosyl compounds"/>
    <property type="evidence" value="ECO:0007669"/>
    <property type="project" value="InterPro"/>
</dbReference>
<protein>
    <recommendedName>
        <fullName evidence="4">GH26 domain-containing protein</fullName>
    </recommendedName>
</protein>
<evidence type="ECO:0000259" key="4">
    <source>
        <dbReference type="PROSITE" id="PS51764"/>
    </source>
</evidence>
<organism evidence="5">
    <name type="scientific">uncultured bacterium</name>
    <name type="common">gcode 4</name>
    <dbReference type="NCBI Taxonomy" id="1234023"/>
    <lineage>
        <taxon>Bacteria</taxon>
        <taxon>environmental samples</taxon>
    </lineage>
</organism>
<dbReference type="AlphaFoldDB" id="K2AFR2"/>
<name>K2AFR2_9BACT</name>
<gene>
    <name evidence="5" type="ORF">ACD_49C00002G0002</name>
</gene>
<evidence type="ECO:0000256" key="3">
    <source>
        <dbReference type="PROSITE-ProRule" id="PRU01100"/>
    </source>
</evidence>
<feature type="active site" description="Proton donor" evidence="3">
    <location>
        <position position="129"/>
    </location>
</feature>
<proteinExistence type="inferred from homology"/>
<feature type="active site" description="Nucleophile" evidence="3">
    <location>
        <position position="267"/>
    </location>
</feature>
<reference evidence="5" key="1">
    <citation type="journal article" date="2012" name="Science">
        <title>Fermentation, hydrogen, and sulfur metabolism in multiple uncultivated bacterial phyla.</title>
        <authorList>
            <person name="Wrighton K.C."/>
            <person name="Thomas B.C."/>
            <person name="Sharon I."/>
            <person name="Miller C.S."/>
            <person name="Castelle C.J."/>
            <person name="VerBerkmoes N.C."/>
            <person name="Wilkins M.J."/>
            <person name="Hettich R.L."/>
            <person name="Lipton M.S."/>
            <person name="Williams K.H."/>
            <person name="Long P.E."/>
            <person name="Banfield J.F."/>
        </authorList>
    </citation>
    <scope>NUCLEOTIDE SEQUENCE [LARGE SCALE GENOMIC DNA]</scope>
</reference>
<accession>K2AFR2</accession>
<evidence type="ECO:0000256" key="2">
    <source>
        <dbReference type="ARBA" id="ARBA00023295"/>
    </source>
</evidence>
<comment type="similarity">
    <text evidence="3">Belongs to the glycosyl hydrolase 26 family.</text>
</comment>
<dbReference type="InterPro" id="IPR017853">
    <property type="entry name" value="GH"/>
</dbReference>
<keyword evidence="2 3" id="KW-0326">Glycosidase</keyword>
<dbReference type="PROSITE" id="PS51764">
    <property type="entry name" value="GH26"/>
    <property type="match status" value="1"/>
</dbReference>
<evidence type="ECO:0000313" key="5">
    <source>
        <dbReference type="EMBL" id="EKD66865.1"/>
    </source>
</evidence>
<dbReference type="Gene3D" id="3.20.20.80">
    <property type="entry name" value="Glycosidases"/>
    <property type="match status" value="1"/>
</dbReference>
<dbReference type="EMBL" id="AMFJ01021588">
    <property type="protein sequence ID" value="EKD66865.1"/>
    <property type="molecule type" value="Genomic_DNA"/>
</dbReference>
<comment type="caution">
    <text evidence="5">The sequence shown here is derived from an EMBL/GenBank/DDBJ whole genome shotgun (WGS) entry which is preliminary data.</text>
</comment>
<dbReference type="InterPro" id="IPR022790">
    <property type="entry name" value="GH26_dom"/>
</dbReference>